<dbReference type="Proteomes" id="UP000058925">
    <property type="component" value="Chromosome"/>
</dbReference>
<sequence length="933" mass="105848">MDKSELLSLFSSDYEKYYKVSLFEKLGFIRQSCSICSRFFWAIPQRSICPDHENYTFIGNPPTSKRLSYTQSWEKIRDYFKENGHTIVNRYPVVCRWRDDLYYTIASIVDFQRVADNKVMFELPGNPLVVPQMCLRFNDIENVGVTGRHYTSFCMVGQTCDADSEGGYWKDRCIELDFGLLVDIFGISPAEITFVEDVWIGAGAFGSSLEYFVRGLELGNAVFTEFEGNEKNHRVLKNKIIDMGAGLERLSWITNGTPTSYDCTFEPILKRIYDTSGIDNPFSSNGNYNLQSKILSDYFSRISAKLESTSDILQVKKQLAQELSIDFEKLQKIVVPYESLYTIIDHTRTLVFAISDGSLPSNVGGGYNLRVILRRTLSLLKQLGLGLKVGDIVDMHLDQLQPLYSELMDYRNDIHEVLEIESKRFLETQERIVAISTKIRKGKTILSLDDLIRLYESDGVTPDYLVENALLESVPANFYTRLSELHSTSRSEKRDKNEFKLDDNVDLDKITGTKLLYYDDPSILSFDAKILRIINKNLIILDRTAFYPRGGGQEPDFGYIGAHKVDNVVKIKDKVLHHVIGTFEQKEGDIINCVVEKDRRLSITKNHTATHIINHASKSVLGSWVWQNSAYKDETYARLDITHHSALSRDEMQEIERKANDIIRRNLPVLINFYARGVAEQNYSFRIYQGGVVPSNDVRIVNIGGLDIEACGGTHVFNTGELGLIKIIKTERIQDGVVRIEFVAGANALNRVQAQDDQIQYIANKLGTNREKVLDTFSKNMDDLDKSKKKIKSLIRSISNSTVEQTIKDSVVLKSESDANRFLNYYFKIDEELDDQFHLLVGQNSVERNPDLVYVSIVIVESKSAKVIVFCGKNALKIMKANVLANHISKMLGGSGGGTPNFGQGGGTILENRQDLENMLKKSLLEKLNDLNE</sequence>
<dbReference type="Gene3D" id="3.10.310.40">
    <property type="match status" value="1"/>
</dbReference>
<comment type="subcellular location">
    <subcellularLocation>
        <location evidence="12">Cytoplasm</location>
    </subcellularLocation>
</comment>
<evidence type="ECO:0000313" key="15">
    <source>
        <dbReference type="Proteomes" id="UP000058925"/>
    </source>
</evidence>
<dbReference type="NCBIfam" id="TIGR03683">
    <property type="entry name" value="A-tRNA_syn_arch"/>
    <property type="match status" value="1"/>
</dbReference>
<dbReference type="SUPFAM" id="SSF101353">
    <property type="entry name" value="Putative anticodon-binding domain of alanyl-tRNA synthetase (AlaRS)"/>
    <property type="match status" value="1"/>
</dbReference>
<keyword evidence="8 12" id="KW-0067">ATP-binding</keyword>
<dbReference type="HAMAP" id="MF_00036_A">
    <property type="entry name" value="Ala_tRNA_synth_A"/>
    <property type="match status" value="1"/>
</dbReference>
<feature type="binding site" evidence="12">
    <location>
        <position position="607"/>
    </location>
    <ligand>
        <name>Zn(2+)</name>
        <dbReference type="ChEBI" id="CHEBI:29105"/>
    </ligand>
</feature>
<comment type="domain">
    <text evidence="12">Consists of three domains; the N-terminal catalytic domain, the editing domain and the C-terminal C-Ala domain. The editing domain removes incorrectly charged amino acids, while the C-Ala domain, along with tRNA(Ala), serves as a bridge to cooperatively bring together the editing and aminoacylation centers thus stimulating deacylation of misacylated tRNAs.</text>
</comment>
<dbReference type="PRINTS" id="PR00980">
    <property type="entry name" value="TRNASYNTHALA"/>
</dbReference>
<dbReference type="InterPro" id="IPR012947">
    <property type="entry name" value="tRNA_SAD"/>
</dbReference>
<dbReference type="InterPro" id="IPR018164">
    <property type="entry name" value="Ala-tRNA-synth_IIc_N"/>
</dbReference>
<dbReference type="SUPFAM" id="SSF55186">
    <property type="entry name" value="ThrRS/AlaRS common domain"/>
    <property type="match status" value="1"/>
</dbReference>
<evidence type="ECO:0000256" key="9">
    <source>
        <dbReference type="ARBA" id="ARBA00022884"/>
    </source>
</evidence>
<evidence type="ECO:0000256" key="1">
    <source>
        <dbReference type="ARBA" id="ARBA00008226"/>
    </source>
</evidence>
<dbReference type="InterPro" id="IPR009000">
    <property type="entry name" value="Transl_B-barrel_sf"/>
</dbReference>
<evidence type="ECO:0000256" key="10">
    <source>
        <dbReference type="ARBA" id="ARBA00022917"/>
    </source>
</evidence>
<dbReference type="OrthoDB" id="7506at2157"/>
<dbReference type="FunFam" id="3.30.980.10:FF:000004">
    <property type="entry name" value="Alanine--tRNA ligase, cytoplasmic"/>
    <property type="match status" value="1"/>
</dbReference>
<feature type="domain" description="Alanyl-transfer RNA synthetases family profile" evidence="13">
    <location>
        <begin position="67"/>
        <end position="754"/>
    </location>
</feature>
<dbReference type="Pfam" id="PF01411">
    <property type="entry name" value="tRNA-synt_2c"/>
    <property type="match status" value="1"/>
</dbReference>
<dbReference type="PANTHER" id="PTHR11777:SF9">
    <property type="entry name" value="ALANINE--TRNA LIGASE, CYTOPLASMIC"/>
    <property type="match status" value="1"/>
</dbReference>
<dbReference type="GO" id="GO:0005524">
    <property type="term" value="F:ATP binding"/>
    <property type="evidence" value="ECO:0007669"/>
    <property type="project" value="UniProtKB-UniRule"/>
</dbReference>
<proteinExistence type="inferred from homology"/>
<keyword evidence="5 12" id="KW-0479">Metal-binding</keyword>
<dbReference type="EC" id="6.1.1.7" evidence="12"/>
<comment type="cofactor">
    <cofactor evidence="12">
        <name>Zn(2+)</name>
        <dbReference type="ChEBI" id="CHEBI:29105"/>
    </cofactor>
    <text evidence="12">Binds 1 zinc ion per subunit.</text>
</comment>
<dbReference type="InterPro" id="IPR002318">
    <property type="entry name" value="Ala-tRNA-lgiase_IIc"/>
</dbReference>
<evidence type="ECO:0000256" key="4">
    <source>
        <dbReference type="ARBA" id="ARBA00022598"/>
    </source>
</evidence>
<keyword evidence="11 12" id="KW-0030">Aminoacyl-tRNA synthetase</keyword>
<dbReference type="GO" id="GO:0005737">
    <property type="term" value="C:cytoplasm"/>
    <property type="evidence" value="ECO:0007669"/>
    <property type="project" value="UniProtKB-SubCell"/>
</dbReference>
<dbReference type="SMART" id="SM00863">
    <property type="entry name" value="tRNA_SAD"/>
    <property type="match status" value="1"/>
</dbReference>
<dbReference type="Gene3D" id="3.30.980.10">
    <property type="entry name" value="Threonyl-trna Synthetase, Chain A, domain 2"/>
    <property type="match status" value="1"/>
</dbReference>
<keyword evidence="7 12" id="KW-0862">Zinc</keyword>
<dbReference type="RefSeq" id="WP_196816040.1">
    <property type="nucleotide sequence ID" value="NZ_CP012850.1"/>
</dbReference>
<keyword evidence="6 12" id="KW-0547">Nucleotide-binding</keyword>
<evidence type="ECO:0000256" key="3">
    <source>
        <dbReference type="ARBA" id="ARBA00022555"/>
    </source>
</evidence>
<dbReference type="GO" id="GO:0000049">
    <property type="term" value="F:tRNA binding"/>
    <property type="evidence" value="ECO:0007669"/>
    <property type="project" value="UniProtKB-KW"/>
</dbReference>
<evidence type="ECO:0000313" key="14">
    <source>
        <dbReference type="EMBL" id="ALI36845.1"/>
    </source>
</evidence>
<dbReference type="InterPro" id="IPR022429">
    <property type="entry name" value="Ala-tRNA_lgiase_arc"/>
</dbReference>
<dbReference type="KEGG" id="taa:NMY3_02654"/>
<keyword evidence="15" id="KW-1185">Reference proteome</keyword>
<comment type="catalytic activity">
    <reaction evidence="12">
        <text>tRNA(Ala) + L-alanine + ATP = L-alanyl-tRNA(Ala) + AMP + diphosphate</text>
        <dbReference type="Rhea" id="RHEA:12540"/>
        <dbReference type="Rhea" id="RHEA-COMP:9657"/>
        <dbReference type="Rhea" id="RHEA-COMP:9923"/>
        <dbReference type="ChEBI" id="CHEBI:30616"/>
        <dbReference type="ChEBI" id="CHEBI:33019"/>
        <dbReference type="ChEBI" id="CHEBI:57972"/>
        <dbReference type="ChEBI" id="CHEBI:78442"/>
        <dbReference type="ChEBI" id="CHEBI:78497"/>
        <dbReference type="ChEBI" id="CHEBI:456215"/>
        <dbReference type="EC" id="6.1.1.7"/>
    </reaction>
</comment>
<evidence type="ECO:0000259" key="13">
    <source>
        <dbReference type="PROSITE" id="PS50860"/>
    </source>
</evidence>
<gene>
    <name evidence="12 14" type="primary">alaS</name>
    <name evidence="14" type="ORF">NMY3_02654</name>
</gene>
<dbReference type="GO" id="GO:0008270">
    <property type="term" value="F:zinc ion binding"/>
    <property type="evidence" value="ECO:0007669"/>
    <property type="project" value="UniProtKB-UniRule"/>
</dbReference>
<accession>A0A654M067</accession>
<dbReference type="InterPro" id="IPR045864">
    <property type="entry name" value="aa-tRNA-synth_II/BPL/LPL"/>
</dbReference>
<comment type="function">
    <text evidence="12">Catalyzes the attachment of alanine to tRNA(Ala) in a two-step reaction: alanine is first activated by ATP to form Ala-AMP and then transferred to the acceptor end of tRNA(Ala). Also edits incorrectly charged Ser-tRNA(Ala) and Gly-tRNA(Ala) via its editing domain.</text>
</comment>
<dbReference type="GO" id="GO:0004813">
    <property type="term" value="F:alanine-tRNA ligase activity"/>
    <property type="evidence" value="ECO:0007669"/>
    <property type="project" value="UniProtKB-UniRule"/>
</dbReference>
<evidence type="ECO:0000256" key="8">
    <source>
        <dbReference type="ARBA" id="ARBA00022840"/>
    </source>
</evidence>
<organism evidence="14 15">
    <name type="scientific">Candidatus Nitrosocosmicus oleophilus</name>
    <dbReference type="NCBI Taxonomy" id="1353260"/>
    <lineage>
        <taxon>Archaea</taxon>
        <taxon>Nitrososphaerota</taxon>
        <taxon>Nitrososphaeria</taxon>
        <taxon>Nitrososphaerales</taxon>
        <taxon>Nitrososphaeraceae</taxon>
        <taxon>Candidatus Nitrosocosmicus</taxon>
    </lineage>
</organism>
<evidence type="ECO:0000256" key="11">
    <source>
        <dbReference type="ARBA" id="ARBA00023146"/>
    </source>
</evidence>
<comment type="similarity">
    <text evidence="1 12">Belongs to the class-II aminoacyl-tRNA synthetase family.</text>
</comment>
<reference evidence="15" key="1">
    <citation type="submission" date="2015-10" db="EMBL/GenBank/DDBJ databases">
        <title>Niche specialization of a soil ammonia-oxidizing archaeon, Candidatus Nitrosocosmicus oleophilus.</title>
        <authorList>
            <person name="Jung M.-Y."/>
            <person name="Rhee S.-K."/>
        </authorList>
    </citation>
    <scope>NUCLEOTIDE SEQUENCE [LARGE SCALE GENOMIC DNA]</scope>
    <source>
        <strain evidence="15">MY3</strain>
    </source>
</reference>
<keyword evidence="4 12" id="KW-0436">Ligase</keyword>
<dbReference type="InterPro" id="IPR018162">
    <property type="entry name" value="Ala-tRNA-ligase_IIc_anticod-bd"/>
</dbReference>
<protein>
    <recommendedName>
        <fullName evidence="12">Alanine--tRNA ligase</fullName>
        <ecNumber evidence="12">6.1.1.7</ecNumber>
    </recommendedName>
    <alternativeName>
        <fullName evidence="12">Alanyl-tRNA synthetase</fullName>
        <shortName evidence="12">AlaRS</shortName>
    </alternativeName>
</protein>
<dbReference type="InterPro" id="IPR050058">
    <property type="entry name" value="Ala-tRNA_ligase"/>
</dbReference>
<evidence type="ECO:0000256" key="5">
    <source>
        <dbReference type="ARBA" id="ARBA00022723"/>
    </source>
</evidence>
<evidence type="ECO:0000256" key="6">
    <source>
        <dbReference type="ARBA" id="ARBA00022741"/>
    </source>
</evidence>
<dbReference type="Gene3D" id="3.30.930.10">
    <property type="entry name" value="Bira Bifunctional Protein, Domain 2"/>
    <property type="match status" value="1"/>
</dbReference>
<dbReference type="Gene3D" id="2.40.30.130">
    <property type="match status" value="1"/>
</dbReference>
<evidence type="ECO:0000256" key="2">
    <source>
        <dbReference type="ARBA" id="ARBA00022490"/>
    </source>
</evidence>
<dbReference type="InterPro" id="IPR018163">
    <property type="entry name" value="Thr/Ala-tRNA-synth_IIc_edit"/>
</dbReference>
<dbReference type="Pfam" id="PF07973">
    <property type="entry name" value="tRNA_SAD"/>
    <property type="match status" value="1"/>
</dbReference>
<name>A0A654M067_9ARCH</name>
<evidence type="ECO:0000256" key="12">
    <source>
        <dbReference type="HAMAP-Rule" id="MF_00036"/>
    </source>
</evidence>
<dbReference type="InterPro" id="IPR018165">
    <property type="entry name" value="Ala-tRNA-synth_IIc_core"/>
</dbReference>
<dbReference type="PROSITE" id="PS50860">
    <property type="entry name" value="AA_TRNA_LIGASE_II_ALA"/>
    <property type="match status" value="1"/>
</dbReference>
<dbReference type="PANTHER" id="PTHR11777">
    <property type="entry name" value="ALANYL-TRNA SYNTHETASE"/>
    <property type="match status" value="1"/>
</dbReference>
<feature type="binding site" evidence="12">
    <location>
        <position position="611"/>
    </location>
    <ligand>
        <name>Zn(2+)</name>
        <dbReference type="ChEBI" id="CHEBI:29105"/>
    </ligand>
</feature>
<keyword evidence="9 12" id="KW-0694">RNA-binding</keyword>
<feature type="binding site" evidence="12">
    <location>
        <position position="715"/>
    </location>
    <ligand>
        <name>Zn(2+)</name>
        <dbReference type="ChEBI" id="CHEBI:29105"/>
    </ligand>
</feature>
<evidence type="ECO:0000256" key="7">
    <source>
        <dbReference type="ARBA" id="ARBA00022833"/>
    </source>
</evidence>
<dbReference type="EMBL" id="CP012850">
    <property type="protein sequence ID" value="ALI36845.1"/>
    <property type="molecule type" value="Genomic_DNA"/>
</dbReference>
<dbReference type="AlphaFoldDB" id="A0A654M067"/>
<dbReference type="GO" id="GO:0006419">
    <property type="term" value="P:alanyl-tRNA aminoacylation"/>
    <property type="evidence" value="ECO:0007669"/>
    <property type="project" value="UniProtKB-UniRule"/>
</dbReference>
<dbReference type="GO" id="GO:0002161">
    <property type="term" value="F:aminoacyl-tRNA deacylase activity"/>
    <property type="evidence" value="ECO:0007669"/>
    <property type="project" value="TreeGrafter"/>
</dbReference>
<dbReference type="SUPFAM" id="SSF55681">
    <property type="entry name" value="Class II aaRS and biotin synthetases"/>
    <property type="match status" value="1"/>
</dbReference>
<keyword evidence="10 12" id="KW-0648">Protein biosynthesis</keyword>
<dbReference type="SUPFAM" id="SSF50447">
    <property type="entry name" value="Translation proteins"/>
    <property type="match status" value="1"/>
</dbReference>
<keyword evidence="2 12" id="KW-0963">Cytoplasm</keyword>
<dbReference type="Gene3D" id="3.30.54.20">
    <property type="match status" value="1"/>
</dbReference>
<keyword evidence="3 12" id="KW-0820">tRNA-binding</keyword>
<dbReference type="GeneID" id="60422583"/>
<feature type="binding site" evidence="12">
    <location>
        <position position="711"/>
    </location>
    <ligand>
        <name>Zn(2+)</name>
        <dbReference type="ChEBI" id="CHEBI:29105"/>
    </ligand>
</feature>